<dbReference type="InterPro" id="IPR023271">
    <property type="entry name" value="Aquaporin-like"/>
</dbReference>
<organism evidence="11 12">
    <name type="scientific">Actinoplanes derwentensis</name>
    <dbReference type="NCBI Taxonomy" id="113562"/>
    <lineage>
        <taxon>Bacteria</taxon>
        <taxon>Bacillati</taxon>
        <taxon>Actinomycetota</taxon>
        <taxon>Actinomycetes</taxon>
        <taxon>Micromonosporales</taxon>
        <taxon>Micromonosporaceae</taxon>
        <taxon>Actinoplanes</taxon>
    </lineage>
</organism>
<dbReference type="Gene3D" id="1.20.1080.10">
    <property type="entry name" value="Glycerol uptake facilitator protein"/>
    <property type="match status" value="1"/>
</dbReference>
<dbReference type="PANTHER" id="PTHR30520:SF10">
    <property type="entry name" value="FORMATE CHANNEL FOCA-RELATED"/>
    <property type="match status" value="1"/>
</dbReference>
<evidence type="ECO:0000256" key="6">
    <source>
        <dbReference type="ARBA" id="ARBA00022989"/>
    </source>
</evidence>
<feature type="transmembrane region" description="Helical" evidence="10">
    <location>
        <begin position="27"/>
        <end position="46"/>
    </location>
</feature>
<evidence type="ECO:0000256" key="2">
    <source>
        <dbReference type="ARBA" id="ARBA00022448"/>
    </source>
</evidence>
<keyword evidence="3" id="KW-1003">Cell membrane</keyword>
<dbReference type="EMBL" id="LT629758">
    <property type="protein sequence ID" value="SDT36341.1"/>
    <property type="molecule type" value="Genomic_DNA"/>
</dbReference>
<dbReference type="NCBIfam" id="TIGR04060">
    <property type="entry name" value="formate_focA"/>
    <property type="match status" value="1"/>
</dbReference>
<keyword evidence="2" id="KW-0813">Transport</keyword>
<evidence type="ECO:0000256" key="3">
    <source>
        <dbReference type="ARBA" id="ARBA00022475"/>
    </source>
</evidence>
<evidence type="ECO:0000256" key="4">
    <source>
        <dbReference type="ARBA" id="ARBA00022519"/>
    </source>
</evidence>
<evidence type="ECO:0000313" key="12">
    <source>
        <dbReference type="Proteomes" id="UP000198688"/>
    </source>
</evidence>
<protein>
    <submittedName>
        <fullName evidence="11">Formate transporter</fullName>
    </submittedName>
</protein>
<dbReference type="PROSITE" id="PS01005">
    <property type="entry name" value="FORMATE_NITRITE_TP_1"/>
    <property type="match status" value="1"/>
</dbReference>
<proteinExistence type="inferred from homology"/>
<dbReference type="Pfam" id="PF01226">
    <property type="entry name" value="Form_Nir_trans"/>
    <property type="match status" value="1"/>
</dbReference>
<evidence type="ECO:0000256" key="9">
    <source>
        <dbReference type="ARBA" id="ARBA00049660"/>
    </source>
</evidence>
<feature type="transmembrane region" description="Helical" evidence="10">
    <location>
        <begin position="185"/>
        <end position="205"/>
    </location>
</feature>
<feature type="transmembrane region" description="Helical" evidence="10">
    <location>
        <begin position="248"/>
        <end position="270"/>
    </location>
</feature>
<keyword evidence="4" id="KW-0997">Cell inner membrane</keyword>
<comment type="catalytic activity">
    <reaction evidence="8">
        <text>formate(in) = formate(out)</text>
        <dbReference type="Rhea" id="RHEA:29679"/>
        <dbReference type="ChEBI" id="CHEBI:15740"/>
    </reaction>
</comment>
<keyword evidence="6 10" id="KW-1133">Transmembrane helix</keyword>
<reference evidence="11 12" key="1">
    <citation type="submission" date="2016-10" db="EMBL/GenBank/DDBJ databases">
        <authorList>
            <person name="de Groot N.N."/>
        </authorList>
    </citation>
    <scope>NUCLEOTIDE SEQUENCE [LARGE SCALE GENOMIC DNA]</scope>
    <source>
        <strain evidence="11 12">DSM 43941</strain>
    </source>
</reference>
<evidence type="ECO:0000256" key="10">
    <source>
        <dbReference type="SAM" id="Phobius"/>
    </source>
</evidence>
<keyword evidence="7 10" id="KW-0472">Membrane</keyword>
<evidence type="ECO:0000313" key="11">
    <source>
        <dbReference type="EMBL" id="SDT36341.1"/>
    </source>
</evidence>
<feature type="transmembrane region" description="Helical" evidence="10">
    <location>
        <begin position="109"/>
        <end position="131"/>
    </location>
</feature>
<dbReference type="PANTHER" id="PTHR30520">
    <property type="entry name" value="FORMATE TRANSPORTER-RELATED"/>
    <property type="match status" value="1"/>
</dbReference>
<feature type="transmembrane region" description="Helical" evidence="10">
    <location>
        <begin position="66"/>
        <end position="88"/>
    </location>
</feature>
<keyword evidence="5 10" id="KW-0812">Transmembrane</keyword>
<dbReference type="GO" id="GO:0005886">
    <property type="term" value="C:plasma membrane"/>
    <property type="evidence" value="ECO:0007669"/>
    <property type="project" value="UniProtKB-SubCell"/>
</dbReference>
<dbReference type="NCBIfam" id="TIGR00790">
    <property type="entry name" value="fnt"/>
    <property type="match status" value="1"/>
</dbReference>
<gene>
    <name evidence="11" type="ORF">SAMN04489716_3461</name>
</gene>
<dbReference type="InterPro" id="IPR023999">
    <property type="entry name" value="Formate_transptr_FocA"/>
</dbReference>
<dbReference type="OrthoDB" id="9786493at2"/>
<dbReference type="PROSITE" id="PS01006">
    <property type="entry name" value="FORMATE_NITRITE_TP_2"/>
    <property type="match status" value="1"/>
</dbReference>
<evidence type="ECO:0000256" key="5">
    <source>
        <dbReference type="ARBA" id="ARBA00022692"/>
    </source>
</evidence>
<evidence type="ECO:0000256" key="7">
    <source>
        <dbReference type="ARBA" id="ARBA00023136"/>
    </source>
</evidence>
<name>A0A1H1ZR86_9ACTN</name>
<evidence type="ECO:0000256" key="8">
    <source>
        <dbReference type="ARBA" id="ARBA00035914"/>
    </source>
</evidence>
<dbReference type="InterPro" id="IPR024002">
    <property type="entry name" value="For/NO2_transpt_CS"/>
</dbReference>
<feature type="transmembrane region" description="Helical" evidence="10">
    <location>
        <begin position="151"/>
        <end position="173"/>
    </location>
</feature>
<comment type="subcellular location">
    <subcellularLocation>
        <location evidence="1">Cell inner membrane</location>
        <topology evidence="1">Multi-pass membrane protein</topology>
    </subcellularLocation>
</comment>
<comment type="similarity">
    <text evidence="9">Belongs to the FNT transporter (TC 1.A.16) family.</text>
</comment>
<dbReference type="STRING" id="113562.SAMN04489716_3461"/>
<dbReference type="Proteomes" id="UP000198688">
    <property type="component" value="Chromosome I"/>
</dbReference>
<sequence>MLSPAQVAQTAEDAAYGKATSKPLKSFMLGLTGGAFIALGFVFYTTSQVGAENLAWWGGAKVVGGIAFATGLVLVVLTGAELFTSSTLTLTARASGRITWAQLFRNWGVVYVANFAGALTILALVYLGGVWRNANGAWGGVVLHSALAKVQHTYVEAFTLGILCNLMVCLAVWAAYSGRTATDKILAVTMPVALFVSTGFEHSVANMFMIPLGLLIKDNAGAGFWSGAGLVKADFADLTWAHFVLHNLVPVTLGNIVGGGIMIGIFYWTIFRRYRTTDHP</sequence>
<dbReference type="InterPro" id="IPR000292">
    <property type="entry name" value="For/NO2_transpt"/>
</dbReference>
<keyword evidence="12" id="KW-1185">Reference proteome</keyword>
<evidence type="ECO:0000256" key="1">
    <source>
        <dbReference type="ARBA" id="ARBA00004429"/>
    </source>
</evidence>
<accession>A0A1H1ZR86</accession>
<dbReference type="GO" id="GO:0015499">
    <property type="term" value="F:formate transmembrane transporter activity"/>
    <property type="evidence" value="ECO:0007669"/>
    <property type="project" value="InterPro"/>
</dbReference>
<dbReference type="AlphaFoldDB" id="A0A1H1ZR86"/>